<dbReference type="RefSeq" id="WP_103114635.1">
    <property type="nucleotide sequence ID" value="NZ_PPFX01000007.1"/>
</dbReference>
<gene>
    <name evidence="2" type="ORF">C2E25_04700</name>
</gene>
<evidence type="ECO:0000313" key="3">
    <source>
        <dbReference type="Proteomes" id="UP000236340"/>
    </source>
</evidence>
<name>A0A2K2HC51_9BACT</name>
<feature type="domain" description="Cysteine-rich CPCC" evidence="1">
    <location>
        <begin position="49"/>
        <end position="103"/>
    </location>
</feature>
<dbReference type="InterPro" id="IPR025983">
    <property type="entry name" value="Cys_rich_CPCC"/>
</dbReference>
<dbReference type="Pfam" id="PF14206">
    <property type="entry name" value="Cys_rich_CPCC"/>
    <property type="match status" value="1"/>
</dbReference>
<reference evidence="2 3" key="1">
    <citation type="journal article" date="2018" name="Genome Announc.">
        <title>Genome Sequence of Geothermobacter sp. HR-1 Iron Reducer from the Loihi Seamount.</title>
        <authorList>
            <person name="Smith H."/>
            <person name="Abuyen K."/>
            <person name="Tremblay J."/>
            <person name="Savalia P."/>
            <person name="Perez-Rodriguez I."/>
            <person name="Emerson D."/>
            <person name="Tully B."/>
            <person name="Amend J."/>
        </authorList>
    </citation>
    <scope>NUCLEOTIDE SEQUENCE [LARGE SCALE GENOMIC DNA]</scope>
    <source>
        <strain evidence="2 3">HR-1</strain>
    </source>
</reference>
<dbReference type="EMBL" id="PPFX01000007">
    <property type="protein sequence ID" value="PNU20894.1"/>
    <property type="molecule type" value="Genomic_DNA"/>
</dbReference>
<sequence length="164" mass="19062">MEQYSYQWLKGDILAPKEWTPPAGLEDSPFARRRLFFNHHPTHCNGHTTCPCCGYPTLEFRGAFDYCSICHWEDDGQDDPYADQDNGGPNGGWTLQQARRNFSVTLSMFAPNDDFFPKERVLGEAAQHKKKRLCRLYDSLMTVVSEDEIRRIWSEIDRQWGKVP</sequence>
<dbReference type="Proteomes" id="UP000236340">
    <property type="component" value="Unassembled WGS sequence"/>
</dbReference>
<organism evidence="2 3">
    <name type="scientific">Geothermobacter hydrogeniphilus</name>
    <dbReference type="NCBI Taxonomy" id="1969733"/>
    <lineage>
        <taxon>Bacteria</taxon>
        <taxon>Pseudomonadati</taxon>
        <taxon>Thermodesulfobacteriota</taxon>
        <taxon>Desulfuromonadia</taxon>
        <taxon>Desulfuromonadales</taxon>
        <taxon>Geothermobacteraceae</taxon>
        <taxon>Geothermobacter</taxon>
    </lineage>
</organism>
<evidence type="ECO:0000259" key="1">
    <source>
        <dbReference type="Pfam" id="PF14206"/>
    </source>
</evidence>
<protein>
    <recommendedName>
        <fullName evidence="1">Cysteine-rich CPCC domain-containing protein</fullName>
    </recommendedName>
</protein>
<proteinExistence type="predicted"/>
<dbReference type="AlphaFoldDB" id="A0A2K2HC51"/>
<comment type="caution">
    <text evidence="2">The sequence shown here is derived from an EMBL/GenBank/DDBJ whole genome shotgun (WGS) entry which is preliminary data.</text>
</comment>
<evidence type="ECO:0000313" key="2">
    <source>
        <dbReference type="EMBL" id="PNU20894.1"/>
    </source>
</evidence>
<accession>A0A2K2HC51</accession>
<dbReference type="OrthoDB" id="1456570at2"/>